<protein>
    <recommendedName>
        <fullName evidence="3">SnoaL-like domain-containing protein</fullName>
    </recommendedName>
</protein>
<evidence type="ECO:0008006" key="3">
    <source>
        <dbReference type="Google" id="ProtNLM"/>
    </source>
</evidence>
<gene>
    <name evidence="1" type="ORF">M441DRAFT_28441</name>
</gene>
<evidence type="ECO:0000313" key="1">
    <source>
        <dbReference type="EMBL" id="PTB39285.1"/>
    </source>
</evidence>
<dbReference type="OrthoDB" id="4886853at2759"/>
<dbReference type="Proteomes" id="UP000240493">
    <property type="component" value="Unassembled WGS sequence"/>
</dbReference>
<dbReference type="STRING" id="1042311.A0A2T3Z3B2"/>
<sequence>MSASQDSKNSALFNWLSEAWVKILFQPDDDLAVNTFNKTFANDIVIKINHDHVTREEYLAYITSTRAAFNLAFIHAIEVKVWESPNGGGSLVFDGELKYVDKKTKEEQIGHAIMILDIRSDDNGELKVVQTTECVTRSAGSIKTFEG</sequence>
<keyword evidence="2" id="KW-1185">Reference proteome</keyword>
<dbReference type="AlphaFoldDB" id="A0A2T3Z3B2"/>
<organism evidence="1 2">
    <name type="scientific">Trichoderma asperellum (strain ATCC 204424 / CBS 433.97 / NBRC 101777)</name>
    <dbReference type="NCBI Taxonomy" id="1042311"/>
    <lineage>
        <taxon>Eukaryota</taxon>
        <taxon>Fungi</taxon>
        <taxon>Dikarya</taxon>
        <taxon>Ascomycota</taxon>
        <taxon>Pezizomycotina</taxon>
        <taxon>Sordariomycetes</taxon>
        <taxon>Hypocreomycetidae</taxon>
        <taxon>Hypocreales</taxon>
        <taxon>Hypocreaceae</taxon>
        <taxon>Trichoderma</taxon>
    </lineage>
</organism>
<accession>A0A2T3Z3B2</accession>
<name>A0A2T3Z3B2_TRIA4</name>
<reference evidence="1 2" key="1">
    <citation type="submission" date="2016-07" db="EMBL/GenBank/DDBJ databases">
        <title>Multiple horizontal gene transfer events from other fungi enriched the ability of initially mycotrophic Trichoderma (Ascomycota) to feed on dead plant biomass.</title>
        <authorList>
            <consortium name="DOE Joint Genome Institute"/>
            <person name="Aerts A."/>
            <person name="Atanasova L."/>
            <person name="Chenthamara K."/>
            <person name="Zhang J."/>
            <person name="Grujic M."/>
            <person name="Henrissat B."/>
            <person name="Kuo A."/>
            <person name="Salamov A."/>
            <person name="Lipzen A."/>
            <person name="Labutti K."/>
            <person name="Barry K."/>
            <person name="Miao Y."/>
            <person name="Rahimi M.J."/>
            <person name="Shen Q."/>
            <person name="Grigoriev I.V."/>
            <person name="Kubicek C.P."/>
            <person name="Druzhinina I.S."/>
        </authorList>
    </citation>
    <scope>NUCLEOTIDE SEQUENCE [LARGE SCALE GENOMIC DNA]</scope>
    <source>
        <strain evidence="1 2">CBS 433.97</strain>
    </source>
</reference>
<dbReference type="EMBL" id="KZ679264">
    <property type="protein sequence ID" value="PTB39285.1"/>
    <property type="molecule type" value="Genomic_DNA"/>
</dbReference>
<evidence type="ECO:0000313" key="2">
    <source>
        <dbReference type="Proteomes" id="UP000240493"/>
    </source>
</evidence>
<proteinExistence type="predicted"/>